<keyword evidence="3" id="KW-1185">Reference proteome</keyword>
<feature type="domain" description="MUN" evidence="1">
    <location>
        <begin position="56"/>
        <end position="114"/>
    </location>
</feature>
<proteinExistence type="predicted"/>
<name>A0ABV0SNP4_9TELE</name>
<dbReference type="Proteomes" id="UP001482620">
    <property type="component" value="Unassembled WGS sequence"/>
</dbReference>
<dbReference type="PANTHER" id="PTHR12166">
    <property type="entry name" value="CALCIUM-DEPENDENT SECRETION ACTIVATOR"/>
    <property type="match status" value="1"/>
</dbReference>
<comment type="caution">
    <text evidence="2">The sequence shown here is derived from an EMBL/GenBank/DDBJ whole genome shotgun (WGS) entry which is preliminary data.</text>
</comment>
<dbReference type="SMART" id="SM01145">
    <property type="entry name" value="DUF1041"/>
    <property type="match status" value="1"/>
</dbReference>
<evidence type="ECO:0000313" key="3">
    <source>
        <dbReference type="Proteomes" id="UP001482620"/>
    </source>
</evidence>
<dbReference type="Pfam" id="PF06292">
    <property type="entry name" value="MUN"/>
    <property type="match status" value="1"/>
</dbReference>
<evidence type="ECO:0000313" key="2">
    <source>
        <dbReference type="EMBL" id="MEQ2222199.1"/>
    </source>
</evidence>
<dbReference type="PANTHER" id="PTHR12166:SF7">
    <property type="entry name" value="CALCIUM-DEPENDENT SECRETION ACTIVATOR 2"/>
    <property type="match status" value="1"/>
</dbReference>
<reference evidence="2 3" key="1">
    <citation type="submission" date="2021-06" db="EMBL/GenBank/DDBJ databases">
        <authorList>
            <person name="Palmer J.M."/>
        </authorList>
    </citation>
    <scope>NUCLEOTIDE SEQUENCE [LARGE SCALE GENOMIC DNA]</scope>
    <source>
        <strain evidence="3">if_2019</strain>
        <tissue evidence="2">Muscle</tissue>
    </source>
</reference>
<gene>
    <name evidence="2" type="primary">CADPS2_3</name>
    <name evidence="2" type="ORF">ILYODFUR_023634</name>
</gene>
<organism evidence="2 3">
    <name type="scientific">Ilyodon furcidens</name>
    <name type="common">goldbreast splitfin</name>
    <dbReference type="NCBI Taxonomy" id="33524"/>
    <lineage>
        <taxon>Eukaryota</taxon>
        <taxon>Metazoa</taxon>
        <taxon>Chordata</taxon>
        <taxon>Craniata</taxon>
        <taxon>Vertebrata</taxon>
        <taxon>Euteleostomi</taxon>
        <taxon>Actinopterygii</taxon>
        <taxon>Neopterygii</taxon>
        <taxon>Teleostei</taxon>
        <taxon>Neoteleostei</taxon>
        <taxon>Acanthomorphata</taxon>
        <taxon>Ovalentaria</taxon>
        <taxon>Atherinomorphae</taxon>
        <taxon>Cyprinodontiformes</taxon>
        <taxon>Goodeidae</taxon>
        <taxon>Ilyodon</taxon>
    </lineage>
</organism>
<evidence type="ECO:0000259" key="1">
    <source>
        <dbReference type="SMART" id="SM01145"/>
    </source>
</evidence>
<dbReference type="InterPro" id="IPR033227">
    <property type="entry name" value="CAPS"/>
</dbReference>
<accession>A0ABV0SNP4</accession>
<dbReference type="InterPro" id="IPR010439">
    <property type="entry name" value="MUN_dom"/>
</dbReference>
<sequence>MDLKVSHFMSVSNELQNLWYCFPFGRPDGALKATLSLLERVLMKDITTPVPSEETKRRVQKCLEKAAQINYSQLMDYTQINVDPEEVPEKRLEDMLRFGELCIEVLQQNEEHHSE</sequence>
<dbReference type="EMBL" id="JAHRIQ010002724">
    <property type="protein sequence ID" value="MEQ2222199.1"/>
    <property type="molecule type" value="Genomic_DNA"/>
</dbReference>
<feature type="non-terminal residue" evidence="2">
    <location>
        <position position="115"/>
    </location>
</feature>
<protein>
    <submittedName>
        <fullName evidence="2">Calcium-dependent secretion activator 2</fullName>
    </submittedName>
</protein>